<reference evidence="8 9" key="1">
    <citation type="submission" date="2020-05" db="EMBL/GenBank/DDBJ databases">
        <title>Draft genome of xy-202 and genomic insight in genome of the genus Peptostreptococcus.</title>
        <authorList>
            <person name="Zhang Z."/>
        </authorList>
    </citation>
    <scope>NUCLEOTIDE SEQUENCE [LARGE SCALE GENOMIC DNA]</scope>
    <source>
        <strain evidence="8 9">DSM 27025</strain>
    </source>
</reference>
<comment type="similarity">
    <text evidence="2">Belongs to the metallo-dependent hydrolases superfamily. Adenosine and AMP deaminases family.</text>
</comment>
<protein>
    <recommendedName>
        <fullName evidence="3">adenosine deaminase</fullName>
        <ecNumber evidence="3">3.5.4.4</ecNumber>
    </recommendedName>
</protein>
<evidence type="ECO:0000256" key="1">
    <source>
        <dbReference type="ARBA" id="ARBA00001947"/>
    </source>
</evidence>
<dbReference type="SUPFAM" id="SSF51556">
    <property type="entry name" value="Metallo-dependent hydrolases"/>
    <property type="match status" value="1"/>
</dbReference>
<evidence type="ECO:0000256" key="4">
    <source>
        <dbReference type="ARBA" id="ARBA00022723"/>
    </source>
</evidence>
<dbReference type="NCBIfam" id="TIGR01430">
    <property type="entry name" value="aden_deam"/>
    <property type="match status" value="1"/>
</dbReference>
<evidence type="ECO:0000256" key="5">
    <source>
        <dbReference type="ARBA" id="ARBA00022801"/>
    </source>
</evidence>
<dbReference type="EMBL" id="JABGBW010000014">
    <property type="protein sequence ID" value="MBC2576815.1"/>
    <property type="molecule type" value="Genomic_DNA"/>
</dbReference>
<keyword evidence="4" id="KW-0479">Metal-binding</keyword>
<dbReference type="EC" id="3.5.4.4" evidence="3"/>
<evidence type="ECO:0000256" key="2">
    <source>
        <dbReference type="ARBA" id="ARBA00006676"/>
    </source>
</evidence>
<dbReference type="InterPro" id="IPR001365">
    <property type="entry name" value="A_deaminase_dom"/>
</dbReference>
<dbReference type="Gene3D" id="3.20.20.140">
    <property type="entry name" value="Metal-dependent hydrolases"/>
    <property type="match status" value="1"/>
</dbReference>
<evidence type="ECO:0000256" key="6">
    <source>
        <dbReference type="ARBA" id="ARBA00022833"/>
    </source>
</evidence>
<evidence type="ECO:0000256" key="3">
    <source>
        <dbReference type="ARBA" id="ARBA00012784"/>
    </source>
</evidence>
<comment type="cofactor">
    <cofactor evidence="1">
        <name>Zn(2+)</name>
        <dbReference type="ChEBI" id="CHEBI:29105"/>
    </cofactor>
</comment>
<keyword evidence="5 8" id="KW-0378">Hydrolase</keyword>
<evidence type="ECO:0000259" key="7">
    <source>
        <dbReference type="Pfam" id="PF00962"/>
    </source>
</evidence>
<gene>
    <name evidence="8" type="ORF">HLB29_09040</name>
</gene>
<keyword evidence="9" id="KW-1185">Reference proteome</keyword>
<dbReference type="PANTHER" id="PTHR11409:SF43">
    <property type="entry name" value="ADENOSINE DEAMINASE"/>
    <property type="match status" value="1"/>
</dbReference>
<dbReference type="InterPro" id="IPR006330">
    <property type="entry name" value="Ado/ade_deaminase"/>
</dbReference>
<dbReference type="CDD" id="cd01320">
    <property type="entry name" value="ADA"/>
    <property type="match status" value="1"/>
</dbReference>
<dbReference type="InterPro" id="IPR032466">
    <property type="entry name" value="Metal_Hydrolase"/>
</dbReference>
<sequence length="347" mass="39689">MLDYEIIKKMPKIELHCHLDGSLRYNSVIEEAKKQNIDLKLTENEIKEKLIAPKECESLDRYLESFELPLKVMQTSDSLKRFTYEVFEDSYKEGIVYMELRFAPVLHMDNGMTMKEIIRAVIEGMKNAEKKYGIYGNIILCCMKNYDEKYAIETIEAGKDYLGKGVVGIDLAGPELEGFSKKFKNSIRLAKNYGYYITIHAGEAASGNNVYESIKLLGAQRIGHGVRTFESSKAYNAIKNKEVFLEVCPSSNIQTKAVKNLKTHPFIDYYKDDIHMSFNTDNRTVSDTTLSKEIFLAGSIIGLSLDDYKKMYYNTVGASFALESTKNKLLNKMELFYKNLKGGIFYE</sequence>
<dbReference type="PANTHER" id="PTHR11409">
    <property type="entry name" value="ADENOSINE DEAMINASE"/>
    <property type="match status" value="1"/>
</dbReference>
<evidence type="ECO:0000313" key="9">
    <source>
        <dbReference type="Proteomes" id="UP000713904"/>
    </source>
</evidence>
<feature type="domain" description="Adenosine deaminase" evidence="7">
    <location>
        <begin position="11"/>
        <end position="333"/>
    </location>
</feature>
<name>A0ABR6TN11_9FIRM</name>
<comment type="caution">
    <text evidence="8">The sequence shown here is derived from an EMBL/GenBank/DDBJ whole genome shotgun (WGS) entry which is preliminary data.</text>
</comment>
<dbReference type="GO" id="GO:0016787">
    <property type="term" value="F:hydrolase activity"/>
    <property type="evidence" value="ECO:0007669"/>
    <property type="project" value="UniProtKB-KW"/>
</dbReference>
<dbReference type="Proteomes" id="UP000713904">
    <property type="component" value="Unassembled WGS sequence"/>
</dbReference>
<dbReference type="Pfam" id="PF00962">
    <property type="entry name" value="A_deaminase"/>
    <property type="match status" value="1"/>
</dbReference>
<organism evidence="8 9">
    <name type="scientific">Peptostreptococcus canis</name>
    <dbReference type="NCBI Taxonomy" id="1159213"/>
    <lineage>
        <taxon>Bacteria</taxon>
        <taxon>Bacillati</taxon>
        <taxon>Bacillota</taxon>
        <taxon>Clostridia</taxon>
        <taxon>Peptostreptococcales</taxon>
        <taxon>Peptostreptococcaceae</taxon>
        <taxon>Peptostreptococcus</taxon>
    </lineage>
</organism>
<proteinExistence type="inferred from homology"/>
<keyword evidence="6" id="KW-0862">Zinc</keyword>
<accession>A0ABR6TN11</accession>
<evidence type="ECO:0000313" key="8">
    <source>
        <dbReference type="EMBL" id="MBC2576815.1"/>
    </source>
</evidence>